<feature type="compositionally biased region" description="Basic and acidic residues" evidence="14">
    <location>
        <begin position="53"/>
        <end position="75"/>
    </location>
</feature>
<accession>A0A1U8BAR4</accession>
<keyword evidence="7 11" id="KW-0238">DNA-binding</keyword>
<dbReference type="CDD" id="cd15504">
    <property type="entry name" value="PHD_PRHA_like"/>
    <property type="match status" value="1"/>
</dbReference>
<feature type="compositionally biased region" description="Basic residues" evidence="14">
    <location>
        <begin position="78"/>
        <end position="89"/>
    </location>
</feature>
<feature type="region of interest" description="Disordered" evidence="14">
    <location>
        <begin position="273"/>
        <end position="318"/>
    </location>
</feature>
<evidence type="ECO:0000256" key="9">
    <source>
        <dbReference type="ARBA" id="ARBA00023163"/>
    </source>
</evidence>
<dbReference type="InterPro" id="IPR019787">
    <property type="entry name" value="Znf_PHD-finger"/>
</dbReference>
<feature type="region of interest" description="Disordered" evidence="14">
    <location>
        <begin position="333"/>
        <end position="361"/>
    </location>
</feature>
<keyword evidence="9" id="KW-0804">Transcription</keyword>
<evidence type="ECO:0000256" key="7">
    <source>
        <dbReference type="ARBA" id="ARBA00023125"/>
    </source>
</evidence>
<evidence type="ECO:0000256" key="3">
    <source>
        <dbReference type="ARBA" id="ARBA00022723"/>
    </source>
</evidence>
<dbReference type="PROSITE" id="PS50016">
    <property type="entry name" value="ZF_PHD_2"/>
    <property type="match status" value="1"/>
</dbReference>
<evidence type="ECO:0000256" key="6">
    <source>
        <dbReference type="ARBA" id="ARBA00023015"/>
    </source>
</evidence>
<dbReference type="InterPro" id="IPR019786">
    <property type="entry name" value="Zinc_finger_PHD-type_CS"/>
</dbReference>
<dbReference type="FunFam" id="3.30.40.10:FF:000270">
    <property type="entry name" value="pathogenesis-related homeodomain protein-like"/>
    <property type="match status" value="1"/>
</dbReference>
<feature type="region of interest" description="Disordered" evidence="14">
    <location>
        <begin position="1"/>
        <end position="98"/>
    </location>
</feature>
<dbReference type="Pfam" id="PF00628">
    <property type="entry name" value="PHD"/>
    <property type="match status" value="1"/>
</dbReference>
<dbReference type="InterPro" id="IPR001356">
    <property type="entry name" value="HD"/>
</dbReference>
<keyword evidence="4 12" id="KW-0863">Zinc-finger</keyword>
<dbReference type="eggNOG" id="KOG4299">
    <property type="taxonomic scope" value="Eukaryota"/>
</dbReference>
<evidence type="ECO:0000256" key="4">
    <source>
        <dbReference type="ARBA" id="ARBA00022771"/>
    </source>
</evidence>
<dbReference type="GO" id="GO:0006355">
    <property type="term" value="P:regulation of DNA-templated transcription"/>
    <property type="evidence" value="ECO:0007669"/>
    <property type="project" value="UniProtKB-ARBA"/>
</dbReference>
<dbReference type="GO" id="GO:0005634">
    <property type="term" value="C:nucleus"/>
    <property type="evidence" value="ECO:0000318"/>
    <property type="project" value="GO_Central"/>
</dbReference>
<keyword evidence="8 11" id="KW-0371">Homeobox</keyword>
<dbReference type="PROSITE" id="PS50071">
    <property type="entry name" value="HOMEOBOX_2"/>
    <property type="match status" value="1"/>
</dbReference>
<keyword evidence="6" id="KW-0805">Transcription regulation</keyword>
<feature type="region of interest" description="Disordered" evidence="14">
    <location>
        <begin position="400"/>
        <end position="425"/>
    </location>
</feature>
<dbReference type="SMART" id="SM00249">
    <property type="entry name" value="PHD"/>
    <property type="match status" value="1"/>
</dbReference>
<gene>
    <name evidence="16" type="primary">LOC104609048</name>
</gene>
<evidence type="ECO:0000256" key="13">
    <source>
        <dbReference type="RuleBase" id="RU000682"/>
    </source>
</evidence>
<comment type="similarity">
    <text evidence="2">Belongs to the PHD-associated homeobox family.</text>
</comment>
<feature type="DNA-binding region" description="Homeobox" evidence="11">
    <location>
        <begin position="459"/>
        <end position="518"/>
    </location>
</feature>
<dbReference type="Gene3D" id="3.30.40.10">
    <property type="entry name" value="Zinc/RING finger domain, C3HC4 (zinc finger)"/>
    <property type="match status" value="1"/>
</dbReference>
<dbReference type="SUPFAM" id="SSF57903">
    <property type="entry name" value="FYVE/PHD zinc finger"/>
    <property type="match status" value="1"/>
</dbReference>
<organism evidence="15 16">
    <name type="scientific">Nelumbo nucifera</name>
    <name type="common">Sacred lotus</name>
    <dbReference type="NCBI Taxonomy" id="4432"/>
    <lineage>
        <taxon>Eukaryota</taxon>
        <taxon>Viridiplantae</taxon>
        <taxon>Streptophyta</taxon>
        <taxon>Embryophyta</taxon>
        <taxon>Tracheophyta</taxon>
        <taxon>Spermatophyta</taxon>
        <taxon>Magnoliopsida</taxon>
        <taxon>Proteales</taxon>
        <taxon>Nelumbonaceae</taxon>
        <taxon>Nelumbo</taxon>
    </lineage>
</organism>
<evidence type="ECO:0000256" key="1">
    <source>
        <dbReference type="ARBA" id="ARBA00004123"/>
    </source>
</evidence>
<dbReference type="OrthoDB" id="1903104at2759"/>
<dbReference type="GO" id="GO:0003677">
    <property type="term" value="F:DNA binding"/>
    <property type="evidence" value="ECO:0000318"/>
    <property type="project" value="GO_Central"/>
</dbReference>
<dbReference type="InterPro" id="IPR013083">
    <property type="entry name" value="Znf_RING/FYVE/PHD"/>
</dbReference>
<dbReference type="PROSITE" id="PS01359">
    <property type="entry name" value="ZF_PHD_1"/>
    <property type="match status" value="1"/>
</dbReference>
<dbReference type="InterPro" id="IPR045876">
    <property type="entry name" value="PRHA-like_PHD-finger"/>
</dbReference>
<dbReference type="PANTHER" id="PTHR12628:SF10">
    <property type="entry name" value="HOMEOBOX DOMAIN-CONTAINING PROTEIN"/>
    <property type="match status" value="1"/>
</dbReference>
<dbReference type="Pfam" id="PF00046">
    <property type="entry name" value="Homeodomain"/>
    <property type="match status" value="1"/>
</dbReference>
<sequence length="710" mass="81011">MKGIGSAHSRRRITEFPGDGARDNRMDGKPIKRKTVHKGSDRNSSEKPSTSKALDRKPSTVGCRGHEKSDDKDFTTQKIHKRRKRKRRKENGEHDEASRLQRRTRYLLIKMKLEQNLIDAYSGEGWKGQSREKIKPEKELQRAKKQILKCKLGIRDAIHQLHMLSAEGCIEESVIAPDGSVFHEHIFCAKCKLRDAFPDNDIILCDGTCNCAFHQKCLDPPLATENIPPGDQGWYCKFCECKMEILDAVNAHLGTQFPMNSNWQDVFKEAAELPDGGSASLNPEEEWPSDDSEDCDYDPERNEKSCSETSIEDNISDDASSFSSLSWSFGEEASLQSRRSGDEDEGSQGRNTMRGDDNKFVDSFIGDASYNNIDREIKSRCRQRKDVDYKKLHDEMFGKDVAENEQVSEDEDWGPGRKTRREKESDAVDTLMTLCENENACSNVVPIETKEKKHSVSRDKKPLFRIPPSAVEKLRQVFAENELPSRAVKEDLSNQLGLASEKVNKWFKNARYTALRIRKAESMKELGSSISIPEDSSLEIGKYQTADQVALKDNPSLVPSETGVRMPKNLRKVRARKNPKSIISLLKKKKHKKATNALLTNKNEVRKGFNSLVNLKKQMSNLKRKAPSEKRVNLKSKRGSSNVDEMKKKEKLYMAEMERLCHLEDRIEKLKKVLLRIQNGKNLIRDKTHSCEQVVIYVPVAEIREKQCHV</sequence>
<dbReference type="GO" id="GO:0008270">
    <property type="term" value="F:zinc ion binding"/>
    <property type="evidence" value="ECO:0007669"/>
    <property type="project" value="UniProtKB-KW"/>
</dbReference>
<dbReference type="GO" id="GO:0010557">
    <property type="term" value="P:positive regulation of macromolecule biosynthetic process"/>
    <property type="evidence" value="ECO:0007669"/>
    <property type="project" value="UniProtKB-ARBA"/>
</dbReference>
<evidence type="ECO:0000256" key="10">
    <source>
        <dbReference type="ARBA" id="ARBA00023242"/>
    </source>
</evidence>
<dbReference type="RefSeq" id="XP_010273544.1">
    <property type="nucleotide sequence ID" value="XM_010275242.1"/>
</dbReference>
<evidence type="ECO:0000313" key="16">
    <source>
        <dbReference type="RefSeq" id="XP_010273544.1"/>
    </source>
</evidence>
<name>A0A1U8BAR4_NELNU</name>
<evidence type="ECO:0000256" key="2">
    <source>
        <dbReference type="ARBA" id="ARBA00007427"/>
    </source>
</evidence>
<proteinExistence type="inferred from homology"/>
<dbReference type="GeneID" id="104609048"/>
<dbReference type="GO" id="GO:0045814">
    <property type="term" value="P:negative regulation of gene expression, epigenetic"/>
    <property type="evidence" value="ECO:0000318"/>
    <property type="project" value="GO_Central"/>
</dbReference>
<evidence type="ECO:0000256" key="11">
    <source>
        <dbReference type="PROSITE-ProRule" id="PRU00108"/>
    </source>
</evidence>
<feature type="compositionally biased region" description="Basic and acidic residues" evidence="14">
    <location>
        <begin position="20"/>
        <end position="30"/>
    </location>
</feature>
<dbReference type="SMART" id="SM00389">
    <property type="entry name" value="HOX"/>
    <property type="match status" value="1"/>
</dbReference>
<evidence type="ECO:0000256" key="12">
    <source>
        <dbReference type="PROSITE-ProRule" id="PRU00146"/>
    </source>
</evidence>
<keyword evidence="15" id="KW-1185">Reference proteome</keyword>
<dbReference type="SUPFAM" id="SSF46689">
    <property type="entry name" value="Homeodomain-like"/>
    <property type="match status" value="1"/>
</dbReference>
<dbReference type="PANTHER" id="PTHR12628">
    <property type="entry name" value="POLYCOMB-LIKE TRANSCRIPTION FACTOR"/>
    <property type="match status" value="1"/>
</dbReference>
<dbReference type="Proteomes" id="UP000189703">
    <property type="component" value="Unplaced"/>
</dbReference>
<dbReference type="CDD" id="cd00086">
    <property type="entry name" value="homeodomain"/>
    <property type="match status" value="1"/>
</dbReference>
<dbReference type="AlphaFoldDB" id="A0A1U8BAR4"/>
<evidence type="ECO:0000256" key="5">
    <source>
        <dbReference type="ARBA" id="ARBA00022833"/>
    </source>
</evidence>
<feature type="compositionally biased region" description="Acidic residues" evidence="14">
    <location>
        <begin position="283"/>
        <end position="297"/>
    </location>
</feature>
<dbReference type="GO" id="GO:0043565">
    <property type="term" value="F:sequence-specific DNA binding"/>
    <property type="evidence" value="ECO:0007669"/>
    <property type="project" value="UniProtKB-ARBA"/>
</dbReference>
<evidence type="ECO:0000256" key="8">
    <source>
        <dbReference type="ARBA" id="ARBA00023155"/>
    </source>
</evidence>
<dbReference type="InterPro" id="IPR011011">
    <property type="entry name" value="Znf_FYVE_PHD"/>
</dbReference>
<dbReference type="Gene3D" id="1.10.10.60">
    <property type="entry name" value="Homeodomain-like"/>
    <property type="match status" value="1"/>
</dbReference>
<dbReference type="InterPro" id="IPR001965">
    <property type="entry name" value="Znf_PHD"/>
</dbReference>
<dbReference type="InterPro" id="IPR009057">
    <property type="entry name" value="Homeodomain-like_sf"/>
</dbReference>
<dbReference type="FunCoup" id="A0A1U8BAR4">
    <property type="interactions" value="1305"/>
</dbReference>
<dbReference type="STRING" id="4432.A0A1U8BAR4"/>
<comment type="subcellular location">
    <subcellularLocation>
        <location evidence="1 11 13">Nucleus</location>
    </subcellularLocation>
</comment>
<reference evidence="16" key="1">
    <citation type="submission" date="2025-08" db="UniProtKB">
        <authorList>
            <consortium name="RefSeq"/>
        </authorList>
    </citation>
    <scope>IDENTIFICATION</scope>
</reference>
<keyword evidence="10 11" id="KW-0539">Nucleus</keyword>
<evidence type="ECO:0000256" key="14">
    <source>
        <dbReference type="SAM" id="MobiDB-lite"/>
    </source>
</evidence>
<keyword evidence="3" id="KW-0479">Metal-binding</keyword>
<dbReference type="KEGG" id="nnu:104609048"/>
<keyword evidence="5" id="KW-0862">Zinc</keyword>
<dbReference type="OMA" id="KVANSHS"/>
<protein>
    <submittedName>
        <fullName evidence="16">Pathogenesis-related homeodomain protein isoform X1</fullName>
    </submittedName>
</protein>
<dbReference type="GO" id="GO:0003682">
    <property type="term" value="F:chromatin binding"/>
    <property type="evidence" value="ECO:0000318"/>
    <property type="project" value="GO_Central"/>
</dbReference>
<evidence type="ECO:0000313" key="15">
    <source>
        <dbReference type="Proteomes" id="UP000189703"/>
    </source>
</evidence>